<dbReference type="SMART" id="SM00345">
    <property type="entry name" value="HTH_GNTR"/>
    <property type="match status" value="1"/>
</dbReference>
<evidence type="ECO:0000256" key="3">
    <source>
        <dbReference type="ARBA" id="ARBA00023163"/>
    </source>
</evidence>
<dbReference type="InterPro" id="IPR036388">
    <property type="entry name" value="WH-like_DNA-bd_sf"/>
</dbReference>
<dbReference type="FunFam" id="1.10.10.10:FF:000079">
    <property type="entry name" value="GntR family transcriptional regulator"/>
    <property type="match status" value="1"/>
</dbReference>
<protein>
    <recommendedName>
        <fullName evidence="4">Histidine utilization repressor</fullName>
    </recommendedName>
</protein>
<dbReference type="GO" id="GO:0003677">
    <property type="term" value="F:DNA binding"/>
    <property type="evidence" value="ECO:0007669"/>
    <property type="project" value="UniProtKB-UniRule"/>
</dbReference>
<dbReference type="RefSeq" id="WP_063949388.1">
    <property type="nucleotide sequence ID" value="NZ_CP072308.1"/>
</dbReference>
<dbReference type="InterPro" id="IPR028978">
    <property type="entry name" value="Chorismate_lyase_/UTRA_dom_sf"/>
</dbReference>
<evidence type="ECO:0000259" key="5">
    <source>
        <dbReference type="PROSITE" id="PS50949"/>
    </source>
</evidence>
<dbReference type="Proteomes" id="UP000077098">
    <property type="component" value="Unassembled WGS sequence"/>
</dbReference>
<accession>A0A176X8B2</accession>
<dbReference type="AlphaFoldDB" id="A0A176X8B2"/>
<dbReference type="PROSITE" id="PS50949">
    <property type="entry name" value="HTH_GNTR"/>
    <property type="match status" value="1"/>
</dbReference>
<dbReference type="GO" id="GO:0045892">
    <property type="term" value="P:negative regulation of DNA-templated transcription"/>
    <property type="evidence" value="ECO:0007669"/>
    <property type="project" value="UniProtKB-UniRule"/>
</dbReference>
<gene>
    <name evidence="6" type="ORF">A7J57_03540</name>
</gene>
<dbReference type="Pfam" id="PF00392">
    <property type="entry name" value="GntR"/>
    <property type="match status" value="1"/>
</dbReference>
<dbReference type="Gene3D" id="1.10.10.10">
    <property type="entry name" value="Winged helix-like DNA-binding domain superfamily/Winged helix DNA-binding domain"/>
    <property type="match status" value="1"/>
</dbReference>
<keyword evidence="2" id="KW-0238">DNA-binding</keyword>
<dbReference type="PANTHER" id="PTHR44846">
    <property type="entry name" value="MANNOSYL-D-GLYCERATE TRANSPORT/METABOLISM SYSTEM REPRESSOR MNGR-RELATED"/>
    <property type="match status" value="1"/>
</dbReference>
<dbReference type="Pfam" id="PF07702">
    <property type="entry name" value="UTRA"/>
    <property type="match status" value="1"/>
</dbReference>
<dbReference type="PANTHER" id="PTHR44846:SF16">
    <property type="entry name" value="TRANSCRIPTIONAL REGULATOR PHNF-RELATED"/>
    <property type="match status" value="1"/>
</dbReference>
<feature type="domain" description="HTH gntR-type" evidence="5">
    <location>
        <begin position="11"/>
        <end position="79"/>
    </location>
</feature>
<evidence type="ECO:0000256" key="2">
    <source>
        <dbReference type="ARBA" id="ARBA00023125"/>
    </source>
</evidence>
<dbReference type="EMBL" id="LXPS01000022">
    <property type="protein sequence ID" value="OAE43364.1"/>
    <property type="molecule type" value="Genomic_DNA"/>
</dbReference>
<name>A0A176X8B2_AGRTU</name>
<dbReference type="InterPro" id="IPR000524">
    <property type="entry name" value="Tscrpt_reg_HTH_GntR"/>
</dbReference>
<proteinExistence type="predicted"/>
<evidence type="ECO:0000313" key="6">
    <source>
        <dbReference type="EMBL" id="OAE43364.1"/>
    </source>
</evidence>
<keyword evidence="1" id="KW-0805">Transcription regulation</keyword>
<dbReference type="SUPFAM" id="SSF46785">
    <property type="entry name" value="Winged helix' DNA-binding domain"/>
    <property type="match status" value="1"/>
</dbReference>
<dbReference type="InterPro" id="IPR011663">
    <property type="entry name" value="UTRA"/>
</dbReference>
<dbReference type="SUPFAM" id="SSF64288">
    <property type="entry name" value="Chorismate lyase-like"/>
    <property type="match status" value="1"/>
</dbReference>
<evidence type="ECO:0000256" key="4">
    <source>
        <dbReference type="NCBIfam" id="TIGR02018"/>
    </source>
</evidence>
<dbReference type="InterPro" id="IPR010248">
    <property type="entry name" value="His_ut_repres"/>
</dbReference>
<sequence>MRNSGVDLQEKSLHERIRDDVERQIMSGEWPPGYRIPFEHEMTRQYACSRMTVNKALGELVQRGLIERRRRLGTFVRQPHAQSAVLDIHDIEREVQSLGLAYSYRLDRRDKRSAGEKDGAAMALAADAPVLDLTCTHFAGGVPFCVEHRIINVTAVPDAAFADFSEVGPGTWLLKMVPWSAAEHRISAVSADRKIATALGIAFGTACLVVDRRTWHGPDHITRVRVIYPGDRHALVAQFSPSQKS</sequence>
<dbReference type="NCBIfam" id="TIGR02018">
    <property type="entry name" value="his_ut_repres"/>
    <property type="match status" value="1"/>
</dbReference>
<dbReference type="InterPro" id="IPR050679">
    <property type="entry name" value="Bact_HTH_transcr_reg"/>
</dbReference>
<organism evidence="6 7">
    <name type="scientific">Agrobacterium tumefaciens</name>
    <dbReference type="NCBI Taxonomy" id="358"/>
    <lineage>
        <taxon>Bacteria</taxon>
        <taxon>Pseudomonadati</taxon>
        <taxon>Pseudomonadota</taxon>
        <taxon>Alphaproteobacteria</taxon>
        <taxon>Hyphomicrobiales</taxon>
        <taxon>Rhizobiaceae</taxon>
        <taxon>Rhizobium/Agrobacterium group</taxon>
        <taxon>Agrobacterium</taxon>
        <taxon>Agrobacterium tumefaciens complex</taxon>
    </lineage>
</organism>
<dbReference type="CDD" id="cd07377">
    <property type="entry name" value="WHTH_GntR"/>
    <property type="match status" value="1"/>
</dbReference>
<evidence type="ECO:0000313" key="7">
    <source>
        <dbReference type="Proteomes" id="UP000077098"/>
    </source>
</evidence>
<reference evidence="6 7" key="1">
    <citation type="submission" date="2016-05" db="EMBL/GenBank/DDBJ databases">
        <authorList>
            <person name="Lavstsen T."/>
            <person name="Jespersen J.S."/>
        </authorList>
    </citation>
    <scope>NUCLEOTIDE SEQUENCE [LARGE SCALE GENOMIC DNA]</scope>
    <source>
        <strain evidence="6 7">KCJ1736</strain>
    </source>
</reference>
<comment type="caution">
    <text evidence="6">The sequence shown here is derived from an EMBL/GenBank/DDBJ whole genome shotgun (WGS) entry which is preliminary data.</text>
</comment>
<evidence type="ECO:0000256" key="1">
    <source>
        <dbReference type="ARBA" id="ARBA00023015"/>
    </source>
</evidence>
<dbReference type="PRINTS" id="PR00035">
    <property type="entry name" value="HTHGNTR"/>
</dbReference>
<dbReference type="SMART" id="SM00866">
    <property type="entry name" value="UTRA"/>
    <property type="match status" value="1"/>
</dbReference>
<dbReference type="GO" id="GO:0003700">
    <property type="term" value="F:DNA-binding transcription factor activity"/>
    <property type="evidence" value="ECO:0007669"/>
    <property type="project" value="UniProtKB-UniRule"/>
</dbReference>
<keyword evidence="3" id="KW-0804">Transcription</keyword>
<dbReference type="InterPro" id="IPR036390">
    <property type="entry name" value="WH_DNA-bd_sf"/>
</dbReference>
<dbReference type="Gene3D" id="3.40.1410.10">
    <property type="entry name" value="Chorismate lyase-like"/>
    <property type="match status" value="1"/>
</dbReference>
<dbReference type="GO" id="GO:0006547">
    <property type="term" value="P:L-histidine metabolic process"/>
    <property type="evidence" value="ECO:0007669"/>
    <property type="project" value="UniProtKB-UniRule"/>
</dbReference>